<dbReference type="EMBL" id="VIIS01000210">
    <property type="protein sequence ID" value="KAF0311852.1"/>
    <property type="molecule type" value="Genomic_DNA"/>
</dbReference>
<protein>
    <submittedName>
        <fullName evidence="1">Uncharacterized protein</fullName>
    </submittedName>
</protein>
<sequence>MFRQAHNAVIYPRRRSGSVRTPPPPTGPLCPRGLRSFVRCGPGPLHAGLLLDAAAVLFRARIAALEMMALDQPLESQPGIVRLTQYLQQRWRSVPADRLSELDSPSLSSTTDIERIYTELQGQILIDHPLFWMFVRHINATAPDRSGSPHAAADPDPDPAREGLRQLSFAVDQGLCTLDAYLDAAAVLFAARIAALERMVFGQELDSGDDPAPQLGVAAAAAAAAAAVCRARGEELTRPVELTPAPTSECRLCLSLYRMCLSLYRISL</sequence>
<keyword evidence="2" id="KW-1185">Reference proteome</keyword>
<proteinExistence type="predicted"/>
<dbReference type="Proteomes" id="UP000440578">
    <property type="component" value="Unassembled WGS sequence"/>
</dbReference>
<comment type="caution">
    <text evidence="1">The sequence shown here is derived from an EMBL/GenBank/DDBJ whole genome shotgun (WGS) entry which is preliminary data.</text>
</comment>
<evidence type="ECO:0000313" key="2">
    <source>
        <dbReference type="Proteomes" id="UP000440578"/>
    </source>
</evidence>
<name>A0A6A4XBY2_AMPAM</name>
<organism evidence="1 2">
    <name type="scientific">Amphibalanus amphitrite</name>
    <name type="common">Striped barnacle</name>
    <name type="synonym">Balanus amphitrite</name>
    <dbReference type="NCBI Taxonomy" id="1232801"/>
    <lineage>
        <taxon>Eukaryota</taxon>
        <taxon>Metazoa</taxon>
        <taxon>Ecdysozoa</taxon>
        <taxon>Arthropoda</taxon>
        <taxon>Crustacea</taxon>
        <taxon>Multicrustacea</taxon>
        <taxon>Cirripedia</taxon>
        <taxon>Thoracica</taxon>
        <taxon>Thoracicalcarea</taxon>
        <taxon>Balanomorpha</taxon>
        <taxon>Balanoidea</taxon>
        <taxon>Balanidae</taxon>
        <taxon>Amphibalaninae</taxon>
        <taxon>Amphibalanus</taxon>
    </lineage>
</organism>
<dbReference type="OrthoDB" id="6358008at2759"/>
<gene>
    <name evidence="1" type="ORF">FJT64_017350</name>
</gene>
<reference evidence="1 2" key="1">
    <citation type="submission" date="2019-07" db="EMBL/GenBank/DDBJ databases">
        <title>Draft genome assembly of a fouling barnacle, Amphibalanus amphitrite (Darwin, 1854): The first reference genome for Thecostraca.</title>
        <authorList>
            <person name="Kim W."/>
        </authorList>
    </citation>
    <scope>NUCLEOTIDE SEQUENCE [LARGE SCALE GENOMIC DNA]</scope>
    <source>
        <strain evidence="1">SNU_AA5</strain>
        <tissue evidence="1">Soma without cirri and trophi</tissue>
    </source>
</reference>
<accession>A0A6A4XBY2</accession>
<dbReference type="AlphaFoldDB" id="A0A6A4XBY2"/>
<evidence type="ECO:0000313" key="1">
    <source>
        <dbReference type="EMBL" id="KAF0311852.1"/>
    </source>
</evidence>